<name>R7YXD4_CONA1</name>
<keyword evidence="3" id="KW-1185">Reference proteome</keyword>
<feature type="compositionally biased region" description="Low complexity" evidence="1">
    <location>
        <begin position="171"/>
        <end position="185"/>
    </location>
</feature>
<feature type="region of interest" description="Disordered" evidence="1">
    <location>
        <begin position="125"/>
        <end position="196"/>
    </location>
</feature>
<sequence>MAATDAIHQTYVMAPPPKRQRTTAAKAAPKPRARVKLADHPVAGTVAPDLIGGQGRETAEDIGEETVLRPKVPSTTTTTTAAAEASHTHPHVAVSPANYAAAKKTMASRSTNPVSSKFFDSVANPVRAAKGKQKAPANGKAGVDPPNDTAPSAIPAAHTDSGEDDPKSKPDPAAGTSSPGGAPADLLAQFKPRKQK</sequence>
<dbReference type="RefSeq" id="XP_007781648.1">
    <property type="nucleotide sequence ID" value="XM_007783458.1"/>
</dbReference>
<feature type="region of interest" description="Disordered" evidence="1">
    <location>
        <begin position="1"/>
        <end position="93"/>
    </location>
</feature>
<dbReference type="Proteomes" id="UP000016924">
    <property type="component" value="Unassembled WGS sequence"/>
</dbReference>
<dbReference type="HOGENOM" id="CLU_1390151_0_0_1"/>
<reference evidence="3" key="1">
    <citation type="submission" date="2012-06" db="EMBL/GenBank/DDBJ databases">
        <title>The genome sequence of Coniosporium apollinis CBS 100218.</title>
        <authorList>
            <consortium name="The Broad Institute Genome Sequencing Platform"/>
            <person name="Cuomo C."/>
            <person name="Gorbushina A."/>
            <person name="Noack S."/>
            <person name="Walker B."/>
            <person name="Young S.K."/>
            <person name="Zeng Q."/>
            <person name="Gargeya S."/>
            <person name="Fitzgerald M."/>
            <person name="Haas B."/>
            <person name="Abouelleil A."/>
            <person name="Alvarado L."/>
            <person name="Arachchi H.M."/>
            <person name="Berlin A.M."/>
            <person name="Chapman S.B."/>
            <person name="Goldberg J."/>
            <person name="Griggs A."/>
            <person name="Gujja S."/>
            <person name="Hansen M."/>
            <person name="Howarth C."/>
            <person name="Imamovic A."/>
            <person name="Larimer J."/>
            <person name="McCowan C."/>
            <person name="Montmayeur A."/>
            <person name="Murphy C."/>
            <person name="Neiman D."/>
            <person name="Pearson M."/>
            <person name="Priest M."/>
            <person name="Roberts A."/>
            <person name="Saif S."/>
            <person name="Shea T."/>
            <person name="Sisk P."/>
            <person name="Sykes S."/>
            <person name="Wortman J."/>
            <person name="Nusbaum C."/>
            <person name="Birren B."/>
        </authorList>
    </citation>
    <scope>NUCLEOTIDE SEQUENCE [LARGE SCALE GENOMIC DNA]</scope>
    <source>
        <strain evidence="3">CBS 100218</strain>
    </source>
</reference>
<accession>R7YXD4</accession>
<gene>
    <name evidence="2" type="ORF">W97_05724</name>
</gene>
<organism evidence="2 3">
    <name type="scientific">Coniosporium apollinis (strain CBS 100218)</name>
    <name type="common">Rock-inhabiting black yeast</name>
    <dbReference type="NCBI Taxonomy" id="1168221"/>
    <lineage>
        <taxon>Eukaryota</taxon>
        <taxon>Fungi</taxon>
        <taxon>Dikarya</taxon>
        <taxon>Ascomycota</taxon>
        <taxon>Pezizomycotina</taxon>
        <taxon>Dothideomycetes</taxon>
        <taxon>Dothideomycetes incertae sedis</taxon>
        <taxon>Coniosporium</taxon>
    </lineage>
</organism>
<protein>
    <submittedName>
        <fullName evidence="2">Uncharacterized protein</fullName>
    </submittedName>
</protein>
<proteinExistence type="predicted"/>
<evidence type="ECO:0000313" key="2">
    <source>
        <dbReference type="EMBL" id="EON66331.1"/>
    </source>
</evidence>
<dbReference type="OrthoDB" id="10658696at2759"/>
<dbReference type="GeneID" id="19903035"/>
<dbReference type="AlphaFoldDB" id="R7YXD4"/>
<feature type="compositionally biased region" description="Low complexity" evidence="1">
    <location>
        <begin position="74"/>
        <end position="85"/>
    </location>
</feature>
<evidence type="ECO:0000256" key="1">
    <source>
        <dbReference type="SAM" id="MobiDB-lite"/>
    </source>
</evidence>
<evidence type="ECO:0000313" key="3">
    <source>
        <dbReference type="Proteomes" id="UP000016924"/>
    </source>
</evidence>
<dbReference type="EMBL" id="JH767579">
    <property type="protein sequence ID" value="EON66331.1"/>
    <property type="molecule type" value="Genomic_DNA"/>
</dbReference>
<feature type="compositionally biased region" description="Basic and acidic residues" evidence="1">
    <location>
        <begin position="160"/>
        <end position="170"/>
    </location>
</feature>